<name>A0A0D6AY20_RHOSU</name>
<dbReference type="PANTHER" id="PTHR41299">
    <property type="entry name" value="THIAMINE PYROPHOSPHOKINASE"/>
    <property type="match status" value="1"/>
</dbReference>
<keyword evidence="4" id="KW-0067">ATP-binding</keyword>
<dbReference type="InterPro" id="IPR036759">
    <property type="entry name" value="TPK_catalytic_sf"/>
</dbReference>
<evidence type="ECO:0000256" key="1">
    <source>
        <dbReference type="ARBA" id="ARBA00022679"/>
    </source>
</evidence>
<dbReference type="Proteomes" id="UP000064912">
    <property type="component" value="Chromosome"/>
</dbReference>
<sequence length="227" mass="24065">MTTHIVHHSDKITLLGGATVDPAHLRRALEIAPALVAADGGADAALAAGCLPEAVIGDFDSISDAARAAIPDDRQYRVTEQDSTDFEKCLRHVAARLVLGLGFLGDRFDHGLAALNALVRNHEWRCLLIGDDDICFHCPPDLALDLPEGMRFSLFPMRPVRGVSEGLHWPIDGLDFAPGGRIGTSNRVSGPVRLRMEAPGMAVILPVEALDTAVAALMPPMVAAASG</sequence>
<evidence type="ECO:0000313" key="8">
    <source>
        <dbReference type="Proteomes" id="UP000064912"/>
    </source>
</evidence>
<reference evidence="7 8" key="1">
    <citation type="submission" date="2015-02" db="EMBL/GenBank/DDBJ databases">
        <title>Genome sequene of Rhodovulum sulfidophilum DSM 2351.</title>
        <authorList>
            <person name="Nagao N."/>
        </authorList>
    </citation>
    <scope>NUCLEOTIDE SEQUENCE [LARGE SCALE GENOMIC DNA]</scope>
    <source>
        <strain evidence="7 8">DSM 2351</strain>
    </source>
</reference>
<dbReference type="PANTHER" id="PTHR41299:SF1">
    <property type="entry name" value="THIAMINE PYROPHOSPHOKINASE"/>
    <property type="match status" value="1"/>
</dbReference>
<evidence type="ECO:0000256" key="3">
    <source>
        <dbReference type="ARBA" id="ARBA00022777"/>
    </source>
</evidence>
<evidence type="ECO:0000256" key="5">
    <source>
        <dbReference type="NCBIfam" id="TIGR01378"/>
    </source>
</evidence>
<dbReference type="KEGG" id="rsu:NHU_00369"/>
<dbReference type="CDD" id="cd07995">
    <property type="entry name" value="TPK"/>
    <property type="match status" value="1"/>
</dbReference>
<dbReference type="GO" id="GO:0004788">
    <property type="term" value="F:thiamine diphosphokinase activity"/>
    <property type="evidence" value="ECO:0007669"/>
    <property type="project" value="UniProtKB-UniRule"/>
</dbReference>
<protein>
    <recommendedName>
        <fullName evidence="5">Thiamine diphosphokinase</fullName>
        <ecNumber evidence="5">2.7.6.2</ecNumber>
    </recommendedName>
</protein>
<evidence type="ECO:0000259" key="6">
    <source>
        <dbReference type="Pfam" id="PF04263"/>
    </source>
</evidence>
<feature type="domain" description="Thiamin pyrophosphokinase catalytic" evidence="6">
    <location>
        <begin position="27"/>
        <end position="121"/>
    </location>
</feature>
<dbReference type="NCBIfam" id="TIGR01378">
    <property type="entry name" value="thi_PPkinase"/>
    <property type="match status" value="1"/>
</dbReference>
<dbReference type="EC" id="2.7.6.2" evidence="5"/>
<dbReference type="Pfam" id="PF04263">
    <property type="entry name" value="TPK_catalytic"/>
    <property type="match status" value="1"/>
</dbReference>
<dbReference type="AlphaFoldDB" id="A0A0D6AY20"/>
<keyword evidence="1" id="KW-0808">Transferase</keyword>
<keyword evidence="2" id="KW-0547">Nucleotide-binding</keyword>
<keyword evidence="3 7" id="KW-0418">Kinase</keyword>
<dbReference type="InterPro" id="IPR006282">
    <property type="entry name" value="Thi_PPkinase"/>
</dbReference>
<dbReference type="PATRIC" id="fig|35806.4.peg.378"/>
<evidence type="ECO:0000313" key="7">
    <source>
        <dbReference type="EMBL" id="BAQ67540.1"/>
    </source>
</evidence>
<evidence type="ECO:0000256" key="2">
    <source>
        <dbReference type="ARBA" id="ARBA00022741"/>
    </source>
</evidence>
<dbReference type="SUPFAM" id="SSF63999">
    <property type="entry name" value="Thiamin pyrophosphokinase, catalytic domain"/>
    <property type="match status" value="1"/>
</dbReference>
<organism evidence="7 8">
    <name type="scientific">Rhodovulum sulfidophilum</name>
    <name type="common">Rhodobacter sulfidophilus</name>
    <dbReference type="NCBI Taxonomy" id="35806"/>
    <lineage>
        <taxon>Bacteria</taxon>
        <taxon>Pseudomonadati</taxon>
        <taxon>Pseudomonadota</taxon>
        <taxon>Alphaproteobacteria</taxon>
        <taxon>Rhodobacterales</taxon>
        <taxon>Paracoccaceae</taxon>
        <taxon>Rhodovulum</taxon>
    </lineage>
</organism>
<dbReference type="GO" id="GO:0006772">
    <property type="term" value="P:thiamine metabolic process"/>
    <property type="evidence" value="ECO:0007669"/>
    <property type="project" value="UniProtKB-UniRule"/>
</dbReference>
<evidence type="ECO:0000256" key="4">
    <source>
        <dbReference type="ARBA" id="ARBA00022840"/>
    </source>
</evidence>
<dbReference type="GO" id="GO:0009229">
    <property type="term" value="P:thiamine diphosphate biosynthetic process"/>
    <property type="evidence" value="ECO:0007669"/>
    <property type="project" value="InterPro"/>
</dbReference>
<proteinExistence type="predicted"/>
<dbReference type="InterPro" id="IPR053149">
    <property type="entry name" value="TPK"/>
</dbReference>
<dbReference type="GO" id="GO:0030975">
    <property type="term" value="F:thiamine binding"/>
    <property type="evidence" value="ECO:0007669"/>
    <property type="project" value="InterPro"/>
</dbReference>
<dbReference type="InterPro" id="IPR007371">
    <property type="entry name" value="TPK_catalytic"/>
</dbReference>
<gene>
    <name evidence="7" type="ORF">NHU_00369</name>
</gene>
<dbReference type="SUPFAM" id="SSF63862">
    <property type="entry name" value="Thiamin pyrophosphokinase, substrate-binding domain"/>
    <property type="match status" value="1"/>
</dbReference>
<dbReference type="InterPro" id="IPR036371">
    <property type="entry name" value="TPK_B1-bd_sf"/>
</dbReference>
<dbReference type="GO" id="GO:0016301">
    <property type="term" value="F:kinase activity"/>
    <property type="evidence" value="ECO:0007669"/>
    <property type="project" value="UniProtKB-KW"/>
</dbReference>
<dbReference type="Gene3D" id="3.40.50.10240">
    <property type="entry name" value="Thiamin pyrophosphokinase, catalytic domain"/>
    <property type="match status" value="1"/>
</dbReference>
<accession>A0A0D6AY20</accession>
<dbReference type="EMBL" id="AP014800">
    <property type="protein sequence ID" value="BAQ67540.1"/>
    <property type="molecule type" value="Genomic_DNA"/>
</dbReference>
<dbReference type="GO" id="GO:0005524">
    <property type="term" value="F:ATP binding"/>
    <property type="evidence" value="ECO:0007669"/>
    <property type="project" value="UniProtKB-KW"/>
</dbReference>
<dbReference type="eggNOG" id="COG1564">
    <property type="taxonomic scope" value="Bacteria"/>
</dbReference>